<dbReference type="AlphaFoldDB" id="A0A4R6ALA2"/>
<feature type="compositionally biased region" description="Basic and acidic residues" evidence="1">
    <location>
        <begin position="1"/>
        <end position="12"/>
    </location>
</feature>
<dbReference type="RefSeq" id="WP_133395304.1">
    <property type="nucleotide sequence ID" value="NZ_SNAA01000001.1"/>
</dbReference>
<dbReference type="Proteomes" id="UP000295701">
    <property type="component" value="Unassembled WGS sequence"/>
</dbReference>
<evidence type="ECO:0000313" key="2">
    <source>
        <dbReference type="EMBL" id="TDL84205.1"/>
    </source>
</evidence>
<accession>A0A4R6ALA2</accession>
<reference evidence="2 3" key="1">
    <citation type="submission" date="2019-03" db="EMBL/GenBank/DDBJ databases">
        <title>Primorskyibacter sp. SS33 isolated from sediments.</title>
        <authorList>
            <person name="Xunke S."/>
        </authorList>
    </citation>
    <scope>NUCLEOTIDE SEQUENCE [LARGE SCALE GENOMIC DNA]</scope>
    <source>
        <strain evidence="2 3">SS33</strain>
    </source>
</reference>
<evidence type="ECO:0000256" key="1">
    <source>
        <dbReference type="SAM" id="MobiDB-lite"/>
    </source>
</evidence>
<proteinExistence type="predicted"/>
<dbReference type="EMBL" id="SNAA01000001">
    <property type="protein sequence ID" value="TDL84205.1"/>
    <property type="molecule type" value="Genomic_DNA"/>
</dbReference>
<feature type="region of interest" description="Disordered" evidence="1">
    <location>
        <begin position="1"/>
        <end position="65"/>
    </location>
</feature>
<keyword evidence="3" id="KW-1185">Reference proteome</keyword>
<feature type="compositionally biased region" description="Polar residues" evidence="1">
    <location>
        <begin position="53"/>
        <end position="65"/>
    </location>
</feature>
<organism evidence="2 3">
    <name type="scientific">Palleronia sediminis</name>
    <dbReference type="NCBI Taxonomy" id="2547833"/>
    <lineage>
        <taxon>Bacteria</taxon>
        <taxon>Pseudomonadati</taxon>
        <taxon>Pseudomonadota</taxon>
        <taxon>Alphaproteobacteria</taxon>
        <taxon>Rhodobacterales</taxon>
        <taxon>Roseobacteraceae</taxon>
        <taxon>Palleronia</taxon>
    </lineage>
</organism>
<protein>
    <submittedName>
        <fullName evidence="2">Uncharacterized protein</fullName>
    </submittedName>
</protein>
<evidence type="ECO:0000313" key="3">
    <source>
        <dbReference type="Proteomes" id="UP000295701"/>
    </source>
</evidence>
<sequence>MSNHDRDDDHPAHTRGTTNDPEQATNTPMPRKAPVRAAPTPPDDDDNGKPTGPGTTADRNQANRT</sequence>
<feature type="compositionally biased region" description="Polar residues" evidence="1">
    <location>
        <begin position="15"/>
        <end position="28"/>
    </location>
</feature>
<comment type="caution">
    <text evidence="2">The sequence shown here is derived from an EMBL/GenBank/DDBJ whole genome shotgun (WGS) entry which is preliminary data.</text>
</comment>
<name>A0A4R6ALA2_9RHOB</name>
<gene>
    <name evidence="2" type="ORF">E2L08_01700</name>
</gene>